<dbReference type="NCBIfam" id="NF003652">
    <property type="entry name" value="PRK05286.2-5"/>
    <property type="match status" value="1"/>
</dbReference>
<dbReference type="GO" id="GO:0006207">
    <property type="term" value="P:'de novo' pyrimidine nucleobase biosynthetic process"/>
    <property type="evidence" value="ECO:0007669"/>
    <property type="project" value="UniProtKB-UniRule"/>
</dbReference>
<evidence type="ECO:0000256" key="2">
    <source>
        <dbReference type="ARBA" id="ARBA00003125"/>
    </source>
</evidence>
<dbReference type="UniPathway" id="UPA00070">
    <property type="reaction ID" value="UER00946"/>
</dbReference>
<evidence type="ECO:0000313" key="17">
    <source>
        <dbReference type="Proteomes" id="UP000176221"/>
    </source>
</evidence>
<protein>
    <recommendedName>
        <fullName evidence="7 14">Dihydroorotate dehydrogenase (quinone)</fullName>
        <ecNumber evidence="6 14">1.3.5.2</ecNumber>
    </recommendedName>
</protein>
<evidence type="ECO:0000256" key="1">
    <source>
        <dbReference type="ARBA" id="ARBA00001917"/>
    </source>
</evidence>
<dbReference type="EMBL" id="MHRX01000019">
    <property type="protein sequence ID" value="OHA34015.1"/>
    <property type="molecule type" value="Genomic_DNA"/>
</dbReference>
<dbReference type="Proteomes" id="UP000176221">
    <property type="component" value="Unassembled WGS sequence"/>
</dbReference>
<evidence type="ECO:0000256" key="10">
    <source>
        <dbReference type="ARBA" id="ARBA00022975"/>
    </source>
</evidence>
<proteinExistence type="inferred from homology"/>
<dbReference type="Pfam" id="PF01180">
    <property type="entry name" value="DHO_dh"/>
    <property type="match status" value="1"/>
</dbReference>
<keyword evidence="12" id="KW-0472">Membrane</keyword>
<reference evidence="16 17" key="1">
    <citation type="journal article" date="2016" name="Nat. Commun.">
        <title>Thousands of microbial genomes shed light on interconnected biogeochemical processes in an aquifer system.</title>
        <authorList>
            <person name="Anantharaman K."/>
            <person name="Brown C.T."/>
            <person name="Hug L.A."/>
            <person name="Sharon I."/>
            <person name="Castelle C.J."/>
            <person name="Probst A.J."/>
            <person name="Thomas B.C."/>
            <person name="Singh A."/>
            <person name="Wilkins M.J."/>
            <person name="Karaoz U."/>
            <person name="Brodie E.L."/>
            <person name="Williams K.H."/>
            <person name="Hubbard S.S."/>
            <person name="Banfield J.F."/>
        </authorList>
    </citation>
    <scope>NUCLEOTIDE SEQUENCE [LARGE SCALE GENOMIC DNA]</scope>
</reference>
<dbReference type="PANTHER" id="PTHR48109">
    <property type="entry name" value="DIHYDROOROTATE DEHYDROGENASE (QUINONE), MITOCHONDRIAL-RELATED"/>
    <property type="match status" value="1"/>
</dbReference>
<dbReference type="PROSITE" id="PS00912">
    <property type="entry name" value="DHODEHASE_2"/>
    <property type="match status" value="1"/>
</dbReference>
<dbReference type="SUPFAM" id="SSF51395">
    <property type="entry name" value="FMN-linked oxidoreductases"/>
    <property type="match status" value="1"/>
</dbReference>
<dbReference type="GO" id="GO:0044205">
    <property type="term" value="P:'de novo' UMP biosynthetic process"/>
    <property type="evidence" value="ECO:0007669"/>
    <property type="project" value="UniProtKB-UniPathway"/>
</dbReference>
<evidence type="ECO:0000313" key="16">
    <source>
        <dbReference type="EMBL" id="OHA34015.1"/>
    </source>
</evidence>
<keyword evidence="9" id="KW-0288">FMN</keyword>
<gene>
    <name evidence="16" type="ORF">A2928_04115</name>
</gene>
<dbReference type="EC" id="1.3.5.2" evidence="6 14"/>
<evidence type="ECO:0000256" key="11">
    <source>
        <dbReference type="ARBA" id="ARBA00023002"/>
    </source>
</evidence>
<evidence type="ECO:0000256" key="3">
    <source>
        <dbReference type="ARBA" id="ARBA00004370"/>
    </source>
</evidence>
<dbReference type="InterPro" id="IPR005720">
    <property type="entry name" value="Dihydroorotate_DH_cat"/>
</dbReference>
<evidence type="ECO:0000256" key="14">
    <source>
        <dbReference type="NCBIfam" id="TIGR01036"/>
    </source>
</evidence>
<comment type="similarity">
    <text evidence="5">Belongs to the dihydroorotate dehydrogenase family. Type 2 subfamily.</text>
</comment>
<evidence type="ECO:0000256" key="6">
    <source>
        <dbReference type="ARBA" id="ARBA00012791"/>
    </source>
</evidence>
<comment type="function">
    <text evidence="2">Catalyzes the conversion of dihydroorotate to orotate with quinone as electron acceptor.</text>
</comment>
<accession>A0A1G2ND17</accession>
<feature type="domain" description="Dihydroorotate dehydrogenase catalytic" evidence="15">
    <location>
        <begin position="51"/>
        <end position="347"/>
    </location>
</feature>
<dbReference type="GO" id="GO:0106430">
    <property type="term" value="F:dihydroorotate dehydrogenase (quinone) activity"/>
    <property type="evidence" value="ECO:0007669"/>
    <property type="project" value="UniProtKB-EC"/>
</dbReference>
<organism evidence="16 17">
    <name type="scientific">Candidatus Taylorbacteria bacterium RIFCSPLOWO2_01_FULL_45_15b</name>
    <dbReference type="NCBI Taxonomy" id="1802319"/>
    <lineage>
        <taxon>Bacteria</taxon>
        <taxon>Candidatus Tayloriibacteriota</taxon>
    </lineage>
</organism>
<dbReference type="GO" id="GO:0005737">
    <property type="term" value="C:cytoplasm"/>
    <property type="evidence" value="ECO:0007669"/>
    <property type="project" value="InterPro"/>
</dbReference>
<evidence type="ECO:0000256" key="4">
    <source>
        <dbReference type="ARBA" id="ARBA00005161"/>
    </source>
</evidence>
<dbReference type="AlphaFoldDB" id="A0A1G2ND17"/>
<evidence type="ECO:0000256" key="8">
    <source>
        <dbReference type="ARBA" id="ARBA00022630"/>
    </source>
</evidence>
<dbReference type="InterPro" id="IPR050074">
    <property type="entry name" value="DHO_dehydrogenase"/>
</dbReference>
<dbReference type="PANTHER" id="PTHR48109:SF4">
    <property type="entry name" value="DIHYDROOROTATE DEHYDROGENASE (QUINONE), MITOCHONDRIAL"/>
    <property type="match status" value="1"/>
</dbReference>
<comment type="caution">
    <text evidence="16">The sequence shown here is derived from an EMBL/GenBank/DDBJ whole genome shotgun (WGS) entry which is preliminary data.</text>
</comment>
<name>A0A1G2ND17_9BACT</name>
<dbReference type="STRING" id="1802319.A2928_04115"/>
<keyword evidence="11" id="KW-0560">Oxidoreductase</keyword>
<evidence type="ECO:0000259" key="15">
    <source>
        <dbReference type="Pfam" id="PF01180"/>
    </source>
</evidence>
<dbReference type="PROSITE" id="PS00911">
    <property type="entry name" value="DHODEHASE_1"/>
    <property type="match status" value="1"/>
</dbReference>
<comment type="pathway">
    <text evidence="4">Pyrimidine metabolism; UMP biosynthesis via de novo pathway; orotate from (S)-dihydroorotate (quinone route): step 1/1.</text>
</comment>
<dbReference type="Gene3D" id="3.20.20.70">
    <property type="entry name" value="Aldolase class I"/>
    <property type="match status" value="1"/>
</dbReference>
<evidence type="ECO:0000256" key="5">
    <source>
        <dbReference type="ARBA" id="ARBA00005359"/>
    </source>
</evidence>
<keyword evidence="10" id="KW-0665">Pyrimidine biosynthesis</keyword>
<dbReference type="InterPro" id="IPR013785">
    <property type="entry name" value="Aldolase_TIM"/>
</dbReference>
<evidence type="ECO:0000256" key="9">
    <source>
        <dbReference type="ARBA" id="ARBA00022643"/>
    </source>
</evidence>
<comment type="catalytic activity">
    <reaction evidence="13">
        <text>(S)-dihydroorotate + a quinone = orotate + a quinol</text>
        <dbReference type="Rhea" id="RHEA:30187"/>
        <dbReference type="ChEBI" id="CHEBI:24646"/>
        <dbReference type="ChEBI" id="CHEBI:30839"/>
        <dbReference type="ChEBI" id="CHEBI:30864"/>
        <dbReference type="ChEBI" id="CHEBI:132124"/>
        <dbReference type="EC" id="1.3.5.2"/>
    </reaction>
</comment>
<evidence type="ECO:0000256" key="7">
    <source>
        <dbReference type="ARBA" id="ARBA00018366"/>
    </source>
</evidence>
<dbReference type="NCBIfam" id="TIGR01036">
    <property type="entry name" value="pyrD_sub2"/>
    <property type="match status" value="1"/>
</dbReference>
<dbReference type="InterPro" id="IPR005719">
    <property type="entry name" value="Dihydroorotate_DH_2"/>
</dbReference>
<dbReference type="InterPro" id="IPR001295">
    <property type="entry name" value="Dihydroorotate_DH_CS"/>
</dbReference>
<dbReference type="GO" id="GO:0005886">
    <property type="term" value="C:plasma membrane"/>
    <property type="evidence" value="ECO:0007669"/>
    <property type="project" value="TreeGrafter"/>
</dbReference>
<sequence length="367" mass="40180">MLYKKLILPKLFSQDPETAHNKAINQLIRLGNSKLLRTLIETFTRIGATSLKQTLLGLTFPNPVGLAAGFDKSGVAGPGLQALGFGFIEAGGVTREPQVGNDKPRMFRLTQEGALINRMGFNNPGAKQVAANLKNARKFMRVPVGINIGKTRSIPVDNLDLVIADYTASATFFRNIADFFVINLSSPNTPGLRTLQKIGALTQIVKAIRKVLLGEELSEDMNQQVPLLVKISPDLELDEVCAIGQLAVEMRFGIVATNTTLQRRGLKVDPKIEGGMSGKPLKRISLCIVRELRKKFPSLPIIGVGGIFSGEDAYNMLEAGANLIQVYTGLVFEGPLLPRTLSTHIVRRLKDERRSTVMSLSPQTYRF</sequence>
<evidence type="ECO:0000256" key="12">
    <source>
        <dbReference type="ARBA" id="ARBA00023136"/>
    </source>
</evidence>
<comment type="subcellular location">
    <subcellularLocation>
        <location evidence="3">Membrane</location>
    </subcellularLocation>
</comment>
<dbReference type="CDD" id="cd04738">
    <property type="entry name" value="DHOD_2_like"/>
    <property type="match status" value="1"/>
</dbReference>
<evidence type="ECO:0000256" key="13">
    <source>
        <dbReference type="ARBA" id="ARBA00048639"/>
    </source>
</evidence>
<comment type="cofactor">
    <cofactor evidence="1">
        <name>FMN</name>
        <dbReference type="ChEBI" id="CHEBI:58210"/>
    </cofactor>
</comment>
<keyword evidence="8" id="KW-0285">Flavoprotein</keyword>